<proteinExistence type="predicted"/>
<dbReference type="EMBL" id="JAYLAA010000037">
    <property type="protein sequence ID" value="MEC3875873.1"/>
    <property type="molecule type" value="Genomic_DNA"/>
</dbReference>
<dbReference type="InterPro" id="IPR054274">
    <property type="entry name" value="DUF7005"/>
</dbReference>
<dbReference type="RefSeq" id="WP_326320677.1">
    <property type="nucleotide sequence ID" value="NZ_JAYLAA010000037.1"/>
</dbReference>
<evidence type="ECO:0000313" key="2">
    <source>
        <dbReference type="Proteomes" id="UP001348397"/>
    </source>
</evidence>
<evidence type="ECO:0000313" key="1">
    <source>
        <dbReference type="EMBL" id="MEC3875873.1"/>
    </source>
</evidence>
<name>A0ABU6HTX1_9FLAO</name>
<comment type="caution">
    <text evidence="1">The sequence shown here is derived from an EMBL/GenBank/DDBJ whole genome shotgun (WGS) entry which is preliminary data.</text>
</comment>
<gene>
    <name evidence="1" type="ORF">SOP96_09140</name>
</gene>
<dbReference type="Pfam" id="PF22541">
    <property type="entry name" value="DUF7005"/>
    <property type="match status" value="1"/>
</dbReference>
<reference evidence="1 2" key="1">
    <citation type="submission" date="2024-01" db="EMBL/GenBank/DDBJ databases">
        <title>Chryseobacterium sp. T9W2-O.</title>
        <authorList>
            <person name="Maltman C."/>
        </authorList>
    </citation>
    <scope>NUCLEOTIDE SEQUENCE [LARGE SCALE GENOMIC DNA]</scope>
    <source>
        <strain evidence="1 2">T9W2-O</strain>
    </source>
</reference>
<accession>A0ABU6HTX1</accession>
<keyword evidence="2" id="KW-1185">Reference proteome</keyword>
<sequence length="364" mass="41769">METKAIFRENLLSKQLENYLSNKFTAGKVGIQIPSDEIFWEKYVDESTGDIPFQVLREFYPQLNFPIEDGIEKKQIYRDAVLKGSSILSDKALQLNKESEITLKLHQNIAYDIPVLIVPDEADFETLIQCLIHKNNPAPIPKSMGASLISGINNWKKINNLKQEWTESNSSASWNEEFSNNIVPNTHLYKDRIILLSMKPYSNVSAEKLQMSSEEWEKISLKIRLEHECVHLYTLKKFGSASNNLHDELIADYIGIVATAGTYQKEWMLTFMGLEEYPKYRPGARLENYLSGMDLSDSEFAQVTKIIKNAIENIADFSNQLNKMETDHDKRWRIEALCTTDLLQISSANGVQLLLDKYDKISAR</sequence>
<dbReference type="Proteomes" id="UP001348397">
    <property type="component" value="Unassembled WGS sequence"/>
</dbReference>
<protein>
    <submittedName>
        <fullName evidence="1">Uncharacterized protein</fullName>
    </submittedName>
</protein>
<organism evidence="1 2">
    <name type="scientific">Chryseobacterium salviniae</name>
    <dbReference type="NCBI Taxonomy" id="3101750"/>
    <lineage>
        <taxon>Bacteria</taxon>
        <taxon>Pseudomonadati</taxon>
        <taxon>Bacteroidota</taxon>
        <taxon>Flavobacteriia</taxon>
        <taxon>Flavobacteriales</taxon>
        <taxon>Weeksellaceae</taxon>
        <taxon>Chryseobacterium group</taxon>
        <taxon>Chryseobacterium</taxon>
    </lineage>
</organism>